<dbReference type="PANTHER" id="PTHR14237">
    <property type="entry name" value="MOLYBDOPTERIN COFACTOR SULFURASE MOSC"/>
    <property type="match status" value="1"/>
</dbReference>
<reference evidence="6 7" key="1">
    <citation type="submission" date="2017-03" db="EMBL/GenBank/DDBJ databases">
        <title>Genomes of endolithic fungi from Antarctica.</title>
        <authorList>
            <person name="Coleine C."/>
            <person name="Masonjones S."/>
            <person name="Stajich J.E."/>
        </authorList>
    </citation>
    <scope>NUCLEOTIDE SEQUENCE [LARGE SCALE GENOMIC DNA]</scope>
    <source>
        <strain evidence="6 7">CCFEE 6314</strain>
    </source>
</reference>
<dbReference type="EC" id="2.8.1.9" evidence="4"/>
<name>A0A438MXL6_EXOME</name>
<dbReference type="GO" id="GO:0006777">
    <property type="term" value="P:Mo-molybdopterin cofactor biosynthetic process"/>
    <property type="evidence" value="ECO:0007669"/>
    <property type="project" value="UniProtKB-UniRule"/>
</dbReference>
<dbReference type="SUPFAM" id="SSF53383">
    <property type="entry name" value="PLP-dependent transferases"/>
    <property type="match status" value="1"/>
</dbReference>
<dbReference type="OrthoDB" id="10264306at2759"/>
<keyword evidence="2 4" id="KW-0663">Pyridoxal phosphate</keyword>
<dbReference type="EMBL" id="NAJM01000037">
    <property type="protein sequence ID" value="RVX68500.1"/>
    <property type="molecule type" value="Genomic_DNA"/>
</dbReference>
<dbReference type="PANTHER" id="PTHR14237:SF80">
    <property type="entry name" value="MOLYBDENUM COFACTOR SULFURASE"/>
    <property type="match status" value="1"/>
</dbReference>
<evidence type="ECO:0000256" key="2">
    <source>
        <dbReference type="ARBA" id="ARBA00022898"/>
    </source>
</evidence>
<dbReference type="InterPro" id="IPR000192">
    <property type="entry name" value="Aminotrans_V_dom"/>
</dbReference>
<evidence type="ECO:0000259" key="5">
    <source>
        <dbReference type="PROSITE" id="PS51340"/>
    </source>
</evidence>
<proteinExistence type="inferred from homology"/>
<protein>
    <recommendedName>
        <fullName evidence="4">Molybdenum cofactor sulfurase</fullName>
        <shortName evidence="4">MCS</shortName>
        <shortName evidence="4">MOS</shortName>
        <shortName evidence="4">MoCo sulfurase</shortName>
        <ecNumber evidence="4">2.8.1.9</ecNumber>
    </recommendedName>
    <alternativeName>
        <fullName evidence="4">Molybdenum cofactor sulfurtransferase</fullName>
    </alternativeName>
</protein>
<evidence type="ECO:0000256" key="1">
    <source>
        <dbReference type="ARBA" id="ARBA00022679"/>
    </source>
</evidence>
<keyword evidence="3 4" id="KW-0501">Molybdenum cofactor biosynthesis</keyword>
<dbReference type="PROSITE" id="PS51340">
    <property type="entry name" value="MOSC"/>
    <property type="match status" value="1"/>
</dbReference>
<dbReference type="InterPro" id="IPR005303">
    <property type="entry name" value="MOCOS_middle"/>
</dbReference>
<evidence type="ECO:0000256" key="4">
    <source>
        <dbReference type="HAMAP-Rule" id="MF_03050"/>
    </source>
</evidence>
<dbReference type="GO" id="GO:0008265">
    <property type="term" value="F:molybdenum cofactor sulfurtransferase activity"/>
    <property type="evidence" value="ECO:0007669"/>
    <property type="project" value="UniProtKB-UniRule"/>
</dbReference>
<comment type="similarity">
    <text evidence="4">Belongs to the class-V pyridoxal-phosphate-dependent aminotransferase family. MOCOS subfamily.</text>
</comment>
<comment type="function">
    <text evidence="4">Sulfurates the molybdenum cofactor. Sulfation of molybdenum is essential for xanthine dehydrogenase (XDH) and aldehyde oxidase (ADO) enzymes in which molybdenum cofactor is liganded by 1 oxygen and 1 sulfur atom in active form.</text>
</comment>
<dbReference type="Pfam" id="PF00266">
    <property type="entry name" value="Aminotran_5"/>
    <property type="match status" value="1"/>
</dbReference>
<evidence type="ECO:0000313" key="7">
    <source>
        <dbReference type="Proteomes" id="UP000288859"/>
    </source>
</evidence>
<feature type="active site" evidence="4">
    <location>
        <position position="443"/>
    </location>
</feature>
<dbReference type="AlphaFoldDB" id="A0A438MXL6"/>
<dbReference type="Pfam" id="PF03476">
    <property type="entry name" value="MOSC_N"/>
    <property type="match status" value="1"/>
</dbReference>
<dbReference type="GO" id="GO:0030151">
    <property type="term" value="F:molybdenum ion binding"/>
    <property type="evidence" value="ECO:0007669"/>
    <property type="project" value="UniProtKB-UniRule"/>
</dbReference>
<feature type="modified residue" description="N6-(pyridoxal phosphate)lysine" evidence="4">
    <location>
        <position position="282"/>
    </location>
</feature>
<sequence>MIKAVSPSPASASLSDWDTYGFGISVPNSTSELAVVTALADMMSVANHTATIDERTGYITNIDSIRDLEYPGLRDTSYLDHAGTTLYARSLIEAYSQDLTSNIFGNPHSASAASQLSSRRIEDIRVQVLRFFNADPDDFDVVFVSNATAAMKLVGEALQDGDGGFTYCYHAEAHTSMVGLRELATQGSSCFSNDSQVQQWFEQRKTESSATSGPILFAYPGQSNMTGRRFPLEWCERARTLNQRCNVPVFTLLDAAALASTSPLDFSDANAAPDFTALSFYKIFGFPDLGALIVRKASASILRHRKYFGGGTVDSVTVGDDHWHAIKESSIHSRLEDGTVAFHNIVALESALRIHSSLFGSMSVISKHAKYLASTLRNTLRNLRHANGTPVCQIYAHENFEACSQGPIIAFNLLDDVGQFVSNTEIEKLAIVKNIQFRTGGLCNPGGVASHLGLSTDEMRQNYAAGHRCGSLNDILNGKPTGALRVSFGAMSSLQDVTAFIDFIQEFYVSAKQPDIIPSSVPVIDPLQTGAPFVVESLSVYPIKSCAAYRVPPETTWEVGPKGLAWDREWCLVHAGSHVALSQKKYPRMALIQPEIDLPQRILRVSARLENGVTRTLEIGLDSMKSSSWSSFRRQRPIVNKTSIVCGEDVDVDVYTSHQVTSFFTELLEVPCTLARFPQSGTVRHAQVRRPGDVTGHNDMQIGRSITLSNESPILLVSRSSVNRLNEDIKQNGGAGKAVAAASFRGNIVIAQELDGAQQEDPYAEDEWCSVQIGDDPACRFEVLGPCQRCQMVCVDQKNAQRRQEPFSTLAKTRKRGGRVWEMQFTYGLVIVSHLAEDLYPVYEDT</sequence>
<comment type="cofactor">
    <cofactor evidence="4">
        <name>pyridoxal 5'-phosphate</name>
        <dbReference type="ChEBI" id="CHEBI:597326"/>
    </cofactor>
</comment>
<organism evidence="6 7">
    <name type="scientific">Exophiala mesophila</name>
    <name type="common">Black yeast-like fungus</name>
    <dbReference type="NCBI Taxonomy" id="212818"/>
    <lineage>
        <taxon>Eukaryota</taxon>
        <taxon>Fungi</taxon>
        <taxon>Dikarya</taxon>
        <taxon>Ascomycota</taxon>
        <taxon>Pezizomycotina</taxon>
        <taxon>Eurotiomycetes</taxon>
        <taxon>Chaetothyriomycetidae</taxon>
        <taxon>Chaetothyriales</taxon>
        <taxon>Herpotrichiellaceae</taxon>
        <taxon>Exophiala</taxon>
    </lineage>
</organism>
<dbReference type="Proteomes" id="UP000288859">
    <property type="component" value="Unassembled WGS sequence"/>
</dbReference>
<accession>A0A438MXL6</accession>
<dbReference type="Gene3D" id="3.40.640.10">
    <property type="entry name" value="Type I PLP-dependent aspartate aminotransferase-like (Major domain)"/>
    <property type="match status" value="1"/>
</dbReference>
<dbReference type="GO" id="GO:0016829">
    <property type="term" value="F:lyase activity"/>
    <property type="evidence" value="ECO:0007669"/>
    <property type="project" value="UniProtKB-UniRule"/>
</dbReference>
<dbReference type="InterPro" id="IPR028886">
    <property type="entry name" value="MoCo_sulfurase"/>
</dbReference>
<evidence type="ECO:0000313" key="6">
    <source>
        <dbReference type="EMBL" id="RVX68500.1"/>
    </source>
</evidence>
<comment type="caution">
    <text evidence="6">The sequence shown here is derived from an EMBL/GenBank/DDBJ whole genome shotgun (WGS) entry which is preliminary data.</text>
</comment>
<dbReference type="VEuPathDB" id="FungiDB:PV10_02241"/>
<dbReference type="Pfam" id="PF03473">
    <property type="entry name" value="MOSC"/>
    <property type="match status" value="1"/>
</dbReference>
<dbReference type="GO" id="GO:0030170">
    <property type="term" value="F:pyridoxal phosphate binding"/>
    <property type="evidence" value="ECO:0007669"/>
    <property type="project" value="UniProtKB-UniRule"/>
</dbReference>
<evidence type="ECO:0000256" key="3">
    <source>
        <dbReference type="ARBA" id="ARBA00023150"/>
    </source>
</evidence>
<gene>
    <name evidence="4" type="primary">hxB</name>
    <name evidence="6" type="ORF">B0A52_07924</name>
</gene>
<comment type="catalytic activity">
    <reaction evidence="4">
        <text>Mo-molybdopterin + L-cysteine + AH2 = thio-Mo-molybdopterin + L-alanine + A + H2O</text>
        <dbReference type="Rhea" id="RHEA:42636"/>
        <dbReference type="ChEBI" id="CHEBI:13193"/>
        <dbReference type="ChEBI" id="CHEBI:15377"/>
        <dbReference type="ChEBI" id="CHEBI:17499"/>
        <dbReference type="ChEBI" id="CHEBI:35235"/>
        <dbReference type="ChEBI" id="CHEBI:57972"/>
        <dbReference type="ChEBI" id="CHEBI:71302"/>
        <dbReference type="ChEBI" id="CHEBI:82685"/>
        <dbReference type="EC" id="2.8.1.9"/>
    </reaction>
</comment>
<feature type="domain" description="MOSC" evidence="5">
    <location>
        <begin position="686"/>
        <end position="846"/>
    </location>
</feature>
<dbReference type="SUPFAM" id="SSF141673">
    <property type="entry name" value="MOSC N-terminal domain-like"/>
    <property type="match status" value="1"/>
</dbReference>
<dbReference type="InterPro" id="IPR015421">
    <property type="entry name" value="PyrdxlP-dep_Trfase_major"/>
</dbReference>
<dbReference type="HAMAP" id="MF_03050">
    <property type="entry name" value="MOCOS"/>
    <property type="match status" value="1"/>
</dbReference>
<dbReference type="InterPro" id="IPR005302">
    <property type="entry name" value="MoCF_Sase_C"/>
</dbReference>
<keyword evidence="1 4" id="KW-0808">Transferase</keyword>
<dbReference type="InterPro" id="IPR015424">
    <property type="entry name" value="PyrdxlP-dep_Trfase"/>
</dbReference>